<evidence type="ECO:0000256" key="1">
    <source>
        <dbReference type="ARBA" id="ARBA00006969"/>
    </source>
</evidence>
<dbReference type="Gene3D" id="3.40.50.150">
    <property type="entry name" value="Vaccinia Virus protein VP39"/>
    <property type="match status" value="1"/>
</dbReference>
<feature type="compositionally biased region" description="Basic and acidic residues" evidence="3">
    <location>
        <begin position="174"/>
        <end position="196"/>
    </location>
</feature>
<dbReference type="Pfam" id="PF03686">
    <property type="entry name" value="UPF0146"/>
    <property type="match status" value="1"/>
</dbReference>
<reference evidence="4 5" key="1">
    <citation type="submission" date="2020-07" db="EMBL/GenBank/DDBJ databases">
        <title>Gai3-2, isolated from salt lake.</title>
        <authorList>
            <person name="Cui H."/>
            <person name="Shi X."/>
        </authorList>
    </citation>
    <scope>NUCLEOTIDE SEQUENCE [LARGE SCALE GENOMIC DNA]</scope>
    <source>
        <strain evidence="4 5">Gai3-2</strain>
    </source>
</reference>
<evidence type="ECO:0000256" key="3">
    <source>
        <dbReference type="SAM" id="MobiDB-lite"/>
    </source>
</evidence>
<evidence type="ECO:0000313" key="4">
    <source>
        <dbReference type="EMBL" id="QLG29559.1"/>
    </source>
</evidence>
<dbReference type="HAMAP" id="MF_00341">
    <property type="entry name" value="UPF0146"/>
    <property type="match status" value="1"/>
</dbReference>
<dbReference type="EMBL" id="CP058529">
    <property type="protein sequence ID" value="QLG29559.1"/>
    <property type="molecule type" value="Genomic_DNA"/>
</dbReference>
<keyword evidence="5" id="KW-1185">Reference proteome</keyword>
<organism evidence="4 5">
    <name type="scientific">Halorarum halophilum</name>
    <dbReference type="NCBI Taxonomy" id="2743090"/>
    <lineage>
        <taxon>Archaea</taxon>
        <taxon>Methanobacteriati</taxon>
        <taxon>Methanobacteriota</taxon>
        <taxon>Stenosarchaea group</taxon>
        <taxon>Halobacteria</taxon>
        <taxon>Halobacteriales</taxon>
        <taxon>Haloferacaceae</taxon>
        <taxon>Halorarum</taxon>
    </lineage>
</organism>
<comment type="similarity">
    <text evidence="1 2">Belongs to the UPF0146 family.</text>
</comment>
<gene>
    <name evidence="4" type="ORF">HUG10_17120</name>
</gene>
<evidence type="ECO:0000256" key="2">
    <source>
        <dbReference type="HAMAP-Rule" id="MF_00341"/>
    </source>
</evidence>
<dbReference type="KEGG" id="halg:HUG10_17120"/>
<name>A0A7D5KA37_9EURY</name>
<protein>
    <recommendedName>
        <fullName evidence="2">UPF0146 protein HUG10_17120</fullName>
    </recommendedName>
</protein>
<dbReference type="InterPro" id="IPR029063">
    <property type="entry name" value="SAM-dependent_MTases_sf"/>
</dbReference>
<evidence type="ECO:0000313" key="5">
    <source>
        <dbReference type="Proteomes" id="UP000509750"/>
    </source>
</evidence>
<proteinExistence type="inferred from homology"/>
<feature type="region of interest" description="Disordered" evidence="3">
    <location>
        <begin position="141"/>
        <end position="196"/>
    </location>
</feature>
<dbReference type="Proteomes" id="UP000509750">
    <property type="component" value="Chromosome"/>
</dbReference>
<sequence length="196" mass="21043">MSGPGISFPTVSQNRRGAVVELLARYHTVCEVGVGRRPEVAAALAARDRSVTATDVHDRETPAGVRFVRDDVVEASRRDDPGDHYRADAIYGLNLPTELHRPTLAVARRVDADCLFTTLGGDPPAVATHPITLDGGETLYVARGPETDGTISTGDADGVTDTDGTDQADDTDDRQDREPVESRAPVDEHDPDSERT</sequence>
<feature type="compositionally biased region" description="Acidic residues" evidence="3">
    <location>
        <begin position="158"/>
        <end position="173"/>
    </location>
</feature>
<dbReference type="AlphaFoldDB" id="A0A7D5KA37"/>
<dbReference type="InterPro" id="IPR005353">
    <property type="entry name" value="UPF0146"/>
</dbReference>
<accession>A0A7D5KA37</accession>